<dbReference type="SUPFAM" id="SSF54975">
    <property type="entry name" value="Acylphosphatase/BLUF domain-like"/>
    <property type="match status" value="1"/>
</dbReference>
<dbReference type="EMBL" id="JAVIZX010000001">
    <property type="protein sequence ID" value="MDR6213610.1"/>
    <property type="molecule type" value="Genomic_DNA"/>
</dbReference>
<evidence type="ECO:0000256" key="4">
    <source>
        <dbReference type="PROSITE-ProRule" id="PRU00520"/>
    </source>
</evidence>
<dbReference type="PROSITE" id="PS00151">
    <property type="entry name" value="ACYLPHOSPHATASE_2"/>
    <property type="match status" value="1"/>
</dbReference>
<comment type="caution">
    <text evidence="8">The sequence shown here is derived from an EMBL/GenBank/DDBJ whole genome shotgun (WGS) entry which is preliminary data.</text>
</comment>
<protein>
    <recommendedName>
        <fullName evidence="2 4">acylphosphatase</fullName>
        <ecNumber evidence="2 4">3.6.1.7</ecNumber>
    </recommendedName>
</protein>
<gene>
    <name evidence="8" type="ORF">QE399_001299</name>
</gene>
<feature type="active site" evidence="4">
    <location>
        <position position="56"/>
    </location>
</feature>
<evidence type="ECO:0000256" key="5">
    <source>
        <dbReference type="RuleBase" id="RU004168"/>
    </source>
</evidence>
<dbReference type="PROSITE" id="PS51160">
    <property type="entry name" value="ACYLPHOSPHATASE_3"/>
    <property type="match status" value="1"/>
</dbReference>
<keyword evidence="9" id="KW-1185">Reference proteome</keyword>
<comment type="similarity">
    <text evidence="1 5">Belongs to the acylphosphatase family.</text>
</comment>
<dbReference type="InterPro" id="IPR036046">
    <property type="entry name" value="Acylphosphatase-like_dom_sf"/>
</dbReference>
<evidence type="ECO:0000256" key="2">
    <source>
        <dbReference type="ARBA" id="ARBA00012150"/>
    </source>
</evidence>
<sequence>MPDTPVPSSSSSAAPSAPTQAITRHLAIHGRVQGVYYRQSMVDAAAPLAVRGWVRNRSDGSVEALVQGASHAVQALQDWARRGPAGARVDAVVATDLLAPPDELGAGFVRRPTV</sequence>
<keyword evidence="4 8" id="KW-0378">Hydrolase</keyword>
<dbReference type="EC" id="3.6.1.7" evidence="2 4"/>
<dbReference type="InterPro" id="IPR017968">
    <property type="entry name" value="Acylphosphatase_CS"/>
</dbReference>
<feature type="region of interest" description="Disordered" evidence="6">
    <location>
        <begin position="1"/>
        <end position="20"/>
    </location>
</feature>
<evidence type="ECO:0000313" key="8">
    <source>
        <dbReference type="EMBL" id="MDR6213610.1"/>
    </source>
</evidence>
<feature type="active site" evidence="4">
    <location>
        <position position="38"/>
    </location>
</feature>
<evidence type="ECO:0000259" key="7">
    <source>
        <dbReference type="PROSITE" id="PS51160"/>
    </source>
</evidence>
<evidence type="ECO:0000256" key="6">
    <source>
        <dbReference type="SAM" id="MobiDB-lite"/>
    </source>
</evidence>
<evidence type="ECO:0000313" key="9">
    <source>
        <dbReference type="Proteomes" id="UP001267710"/>
    </source>
</evidence>
<dbReference type="PRINTS" id="PR00112">
    <property type="entry name" value="ACYLPHPHTASE"/>
</dbReference>
<dbReference type="Gene3D" id="3.30.70.100">
    <property type="match status" value="1"/>
</dbReference>
<name>A0ABU1I8S2_9BURK</name>
<dbReference type="Proteomes" id="UP001267710">
    <property type="component" value="Unassembled WGS sequence"/>
</dbReference>
<comment type="catalytic activity">
    <reaction evidence="3 4">
        <text>an acyl phosphate + H2O = a carboxylate + phosphate + H(+)</text>
        <dbReference type="Rhea" id="RHEA:14965"/>
        <dbReference type="ChEBI" id="CHEBI:15377"/>
        <dbReference type="ChEBI" id="CHEBI:15378"/>
        <dbReference type="ChEBI" id="CHEBI:29067"/>
        <dbReference type="ChEBI" id="CHEBI:43474"/>
        <dbReference type="ChEBI" id="CHEBI:59918"/>
        <dbReference type="EC" id="3.6.1.7"/>
    </reaction>
</comment>
<evidence type="ECO:0000256" key="3">
    <source>
        <dbReference type="ARBA" id="ARBA00047645"/>
    </source>
</evidence>
<dbReference type="InterPro" id="IPR020456">
    <property type="entry name" value="Acylphosphatase"/>
</dbReference>
<dbReference type="PANTHER" id="PTHR47268">
    <property type="entry name" value="ACYLPHOSPHATASE"/>
    <property type="match status" value="1"/>
</dbReference>
<feature type="domain" description="Acylphosphatase-like" evidence="7">
    <location>
        <begin position="23"/>
        <end position="112"/>
    </location>
</feature>
<dbReference type="RefSeq" id="WP_309827211.1">
    <property type="nucleotide sequence ID" value="NZ_JAVIZX010000001.1"/>
</dbReference>
<organism evidence="8 9">
    <name type="scientific">Paracidovorax wautersii</name>
    <dbReference type="NCBI Taxonomy" id="1177982"/>
    <lineage>
        <taxon>Bacteria</taxon>
        <taxon>Pseudomonadati</taxon>
        <taxon>Pseudomonadota</taxon>
        <taxon>Betaproteobacteria</taxon>
        <taxon>Burkholderiales</taxon>
        <taxon>Comamonadaceae</taxon>
        <taxon>Paracidovorax</taxon>
    </lineage>
</organism>
<evidence type="ECO:0000256" key="1">
    <source>
        <dbReference type="ARBA" id="ARBA00005614"/>
    </source>
</evidence>
<feature type="compositionally biased region" description="Low complexity" evidence="6">
    <location>
        <begin position="7"/>
        <end position="18"/>
    </location>
</feature>
<dbReference type="InterPro" id="IPR001792">
    <property type="entry name" value="Acylphosphatase-like_dom"/>
</dbReference>
<dbReference type="PANTHER" id="PTHR47268:SF4">
    <property type="entry name" value="ACYLPHOSPHATASE"/>
    <property type="match status" value="1"/>
</dbReference>
<dbReference type="GO" id="GO:0003998">
    <property type="term" value="F:acylphosphatase activity"/>
    <property type="evidence" value="ECO:0007669"/>
    <property type="project" value="UniProtKB-EC"/>
</dbReference>
<reference evidence="8 9" key="1">
    <citation type="submission" date="2023-08" db="EMBL/GenBank/DDBJ databases">
        <title>Functional and genomic diversity of the sorghum phyllosphere microbiome.</title>
        <authorList>
            <person name="Shade A."/>
        </authorList>
    </citation>
    <scope>NUCLEOTIDE SEQUENCE [LARGE SCALE GENOMIC DNA]</scope>
    <source>
        <strain evidence="8 9">SORGH_AS_0335</strain>
    </source>
</reference>
<proteinExistence type="inferred from homology"/>
<accession>A0ABU1I8S2</accession>
<dbReference type="Pfam" id="PF00708">
    <property type="entry name" value="Acylphosphatase"/>
    <property type="match status" value="1"/>
</dbReference>